<protein>
    <recommendedName>
        <fullName evidence="2">YCII-related domain-containing protein</fullName>
    </recommendedName>
</protein>
<proteinExistence type="inferred from homology"/>
<dbReference type="PANTHER" id="PTHR35174:SF4">
    <property type="entry name" value="BLL7163 PROTEIN"/>
    <property type="match status" value="1"/>
</dbReference>
<dbReference type="InterPro" id="IPR005545">
    <property type="entry name" value="YCII"/>
</dbReference>
<dbReference type="RefSeq" id="WP_133976873.1">
    <property type="nucleotide sequence ID" value="NZ_SOCE01000001.1"/>
</dbReference>
<evidence type="ECO:0000256" key="1">
    <source>
        <dbReference type="ARBA" id="ARBA00007689"/>
    </source>
</evidence>
<keyword evidence="4" id="KW-1185">Reference proteome</keyword>
<dbReference type="PANTHER" id="PTHR35174">
    <property type="entry name" value="BLL7171 PROTEIN-RELATED"/>
    <property type="match status" value="1"/>
</dbReference>
<evidence type="ECO:0000313" key="4">
    <source>
        <dbReference type="Proteomes" id="UP000295151"/>
    </source>
</evidence>
<dbReference type="EMBL" id="SOCE01000001">
    <property type="protein sequence ID" value="TDU87030.1"/>
    <property type="molecule type" value="Genomic_DNA"/>
</dbReference>
<comment type="similarity">
    <text evidence="1">Belongs to the YciI family.</text>
</comment>
<dbReference type="SUPFAM" id="SSF54909">
    <property type="entry name" value="Dimeric alpha+beta barrel"/>
    <property type="match status" value="1"/>
</dbReference>
<dbReference type="OrthoDB" id="668782at2"/>
<gene>
    <name evidence="3" type="ORF">EV138_0547</name>
</gene>
<sequence>MRVMVLVKMTPADEQTYPTDPRAVDDLAEMGRFNELLTKAGVMLSGEGLAPTSEGKLVSFTEEGQSVVDGPFTEAKELVGGYWIWQVESMDEAVEWLKKAPFRDGSVELRRVYEEAEFADGYPQPKA</sequence>
<dbReference type="AlphaFoldDB" id="A0A4R7T5A8"/>
<dbReference type="Gene3D" id="3.30.70.1060">
    <property type="entry name" value="Dimeric alpha+beta barrel"/>
    <property type="match status" value="1"/>
</dbReference>
<dbReference type="InterPro" id="IPR011008">
    <property type="entry name" value="Dimeric_a/b-barrel"/>
</dbReference>
<reference evidence="3 4" key="1">
    <citation type="submission" date="2019-03" db="EMBL/GenBank/DDBJ databases">
        <title>Genomic Encyclopedia of Type Strains, Phase III (KMG-III): the genomes of soil and plant-associated and newly described type strains.</title>
        <authorList>
            <person name="Whitman W."/>
        </authorList>
    </citation>
    <scope>NUCLEOTIDE SEQUENCE [LARGE SCALE GENOMIC DNA]</scope>
    <source>
        <strain evidence="3 4">VKM Ac-2575</strain>
    </source>
</reference>
<evidence type="ECO:0000259" key="2">
    <source>
        <dbReference type="Pfam" id="PF03795"/>
    </source>
</evidence>
<name>A0A4R7T5A8_9ACTN</name>
<feature type="domain" description="YCII-related" evidence="2">
    <location>
        <begin position="1"/>
        <end position="114"/>
    </location>
</feature>
<evidence type="ECO:0000313" key="3">
    <source>
        <dbReference type="EMBL" id="TDU87030.1"/>
    </source>
</evidence>
<dbReference type="Proteomes" id="UP000295151">
    <property type="component" value="Unassembled WGS sequence"/>
</dbReference>
<organism evidence="3 4">
    <name type="scientific">Kribbella voronezhensis</name>
    <dbReference type="NCBI Taxonomy" id="2512212"/>
    <lineage>
        <taxon>Bacteria</taxon>
        <taxon>Bacillati</taxon>
        <taxon>Actinomycetota</taxon>
        <taxon>Actinomycetes</taxon>
        <taxon>Propionibacteriales</taxon>
        <taxon>Kribbellaceae</taxon>
        <taxon>Kribbella</taxon>
    </lineage>
</organism>
<dbReference type="Pfam" id="PF03795">
    <property type="entry name" value="YCII"/>
    <property type="match status" value="1"/>
</dbReference>
<accession>A0A4R7T5A8</accession>
<comment type="caution">
    <text evidence="3">The sequence shown here is derived from an EMBL/GenBank/DDBJ whole genome shotgun (WGS) entry which is preliminary data.</text>
</comment>